<keyword evidence="4" id="KW-0564">Palmitate</keyword>
<dbReference type="OrthoDB" id="9779128at2"/>
<dbReference type="GO" id="GO:0071555">
    <property type="term" value="P:cell wall organization"/>
    <property type="evidence" value="ECO:0007669"/>
    <property type="project" value="UniProtKB-KW"/>
</dbReference>
<evidence type="ECO:0000256" key="6">
    <source>
        <dbReference type="SAM" id="SignalP"/>
    </source>
</evidence>
<accession>A0A1X7H4Y9</accession>
<evidence type="ECO:0000313" key="8">
    <source>
        <dbReference type="EMBL" id="SMF78971.1"/>
    </source>
</evidence>
<dbReference type="GO" id="GO:0009279">
    <property type="term" value="C:cell outer membrane"/>
    <property type="evidence" value="ECO:0007669"/>
    <property type="project" value="TreeGrafter"/>
</dbReference>
<comment type="similarity">
    <text evidence="4 5">Belongs to the RlpA family.</text>
</comment>
<dbReference type="AlphaFoldDB" id="A0A1X7H4Y9"/>
<dbReference type="GO" id="GO:0000270">
    <property type="term" value="P:peptidoglycan metabolic process"/>
    <property type="evidence" value="ECO:0007669"/>
    <property type="project" value="UniProtKB-UniRule"/>
</dbReference>
<evidence type="ECO:0000256" key="3">
    <source>
        <dbReference type="ARBA" id="ARBA00023316"/>
    </source>
</evidence>
<keyword evidence="2 4" id="KW-0456">Lyase</keyword>
<feature type="signal peptide" evidence="6">
    <location>
        <begin position="1"/>
        <end position="23"/>
    </location>
</feature>
<name>A0A1X7H4Y9_9PROT</name>
<feature type="chain" id="PRO_5013405689" description="Endolytic peptidoglycan transglycosylase RlpA" evidence="6">
    <location>
        <begin position="24"/>
        <end position="319"/>
    </location>
</feature>
<dbReference type="Proteomes" id="UP000192936">
    <property type="component" value="Unassembled WGS sequence"/>
</dbReference>
<evidence type="ECO:0000313" key="9">
    <source>
        <dbReference type="Proteomes" id="UP000192936"/>
    </source>
</evidence>
<dbReference type="CDD" id="cd22268">
    <property type="entry name" value="DPBB_RlpA-like"/>
    <property type="match status" value="1"/>
</dbReference>
<proteinExistence type="inferred from homology"/>
<dbReference type="PROSITE" id="PS51724">
    <property type="entry name" value="SPOR"/>
    <property type="match status" value="1"/>
</dbReference>
<evidence type="ECO:0000256" key="2">
    <source>
        <dbReference type="ARBA" id="ARBA00023239"/>
    </source>
</evidence>
<dbReference type="PROSITE" id="PS51257">
    <property type="entry name" value="PROKAR_LIPOPROTEIN"/>
    <property type="match status" value="1"/>
</dbReference>
<keyword evidence="4 8" id="KW-0449">Lipoprotein</keyword>
<dbReference type="PANTHER" id="PTHR34183:SF1">
    <property type="entry name" value="ENDOLYTIC PEPTIDOGLYCAN TRANSGLYCOSYLASE RLPA"/>
    <property type="match status" value="1"/>
</dbReference>
<feature type="domain" description="SPOR" evidence="7">
    <location>
        <begin position="240"/>
        <end position="319"/>
    </location>
</feature>
<keyword evidence="4" id="KW-0472">Membrane</keyword>
<dbReference type="GO" id="GO:0042834">
    <property type="term" value="F:peptidoglycan binding"/>
    <property type="evidence" value="ECO:0007669"/>
    <property type="project" value="InterPro"/>
</dbReference>
<dbReference type="PANTHER" id="PTHR34183">
    <property type="entry name" value="ENDOLYTIC PEPTIDOGLYCAN TRANSGLYCOSYLASE RLPA"/>
    <property type="match status" value="1"/>
</dbReference>
<dbReference type="InterPro" id="IPR007730">
    <property type="entry name" value="SPOR-like_dom"/>
</dbReference>
<dbReference type="Pfam" id="PF03330">
    <property type="entry name" value="DPBB_1"/>
    <property type="match status" value="1"/>
</dbReference>
<dbReference type="InterPro" id="IPR034718">
    <property type="entry name" value="RlpA"/>
</dbReference>
<dbReference type="InterPro" id="IPR036680">
    <property type="entry name" value="SPOR-like_sf"/>
</dbReference>
<comment type="subcellular location">
    <subcellularLocation>
        <location evidence="4">Cell membrane</location>
        <topology evidence="4">Lipid-anchor</topology>
    </subcellularLocation>
</comment>
<dbReference type="GO" id="GO:0008932">
    <property type="term" value="F:lytic endotransglycosylase activity"/>
    <property type="evidence" value="ECO:0007669"/>
    <property type="project" value="UniProtKB-UniRule"/>
</dbReference>
<dbReference type="EC" id="4.2.2.-" evidence="4"/>
<organism evidence="8 9">
    <name type="scientific">Azospirillum oryzae</name>
    <dbReference type="NCBI Taxonomy" id="286727"/>
    <lineage>
        <taxon>Bacteria</taxon>
        <taxon>Pseudomonadati</taxon>
        <taxon>Pseudomonadota</taxon>
        <taxon>Alphaproteobacteria</taxon>
        <taxon>Rhodospirillales</taxon>
        <taxon>Azospirillaceae</taxon>
        <taxon>Azospirillum</taxon>
    </lineage>
</organism>
<reference evidence="8 9" key="1">
    <citation type="submission" date="2017-04" db="EMBL/GenBank/DDBJ databases">
        <authorList>
            <person name="Afonso C.L."/>
            <person name="Miller P.J."/>
            <person name="Scott M.A."/>
            <person name="Spackman E."/>
            <person name="Goraichik I."/>
            <person name="Dimitrov K.M."/>
            <person name="Suarez D.L."/>
            <person name="Swayne D.E."/>
        </authorList>
    </citation>
    <scope>NUCLEOTIDE SEQUENCE [LARGE SCALE GENOMIC DNA]</scope>
    <source>
        <strain evidence="8 9">A2P</strain>
    </source>
</reference>
<dbReference type="InterPro" id="IPR012997">
    <property type="entry name" value="RplA"/>
</dbReference>
<gene>
    <name evidence="4" type="primary">rlpA</name>
    <name evidence="8" type="ORF">SAMN02982917_4862</name>
</gene>
<dbReference type="NCBIfam" id="TIGR00413">
    <property type="entry name" value="rlpA"/>
    <property type="match status" value="1"/>
</dbReference>
<dbReference type="SUPFAM" id="SSF50685">
    <property type="entry name" value="Barwin-like endoglucanases"/>
    <property type="match status" value="1"/>
</dbReference>
<dbReference type="RefSeq" id="WP_085089717.1">
    <property type="nucleotide sequence ID" value="NZ_FXAK01000007.1"/>
</dbReference>
<evidence type="ECO:0000259" key="7">
    <source>
        <dbReference type="PROSITE" id="PS51724"/>
    </source>
</evidence>
<protein>
    <recommendedName>
        <fullName evidence="4">Endolytic peptidoglycan transglycosylase RlpA</fullName>
        <ecNumber evidence="4">4.2.2.-</ecNumber>
    </recommendedName>
</protein>
<comment type="function">
    <text evidence="4">Lytic transglycosylase with a strong preference for naked glycan strands that lack stem peptides.</text>
</comment>
<dbReference type="InterPro" id="IPR009009">
    <property type="entry name" value="RlpA-like_DPBB"/>
</dbReference>
<keyword evidence="3 4" id="KW-0961">Cell wall biogenesis/degradation</keyword>
<evidence type="ECO:0000256" key="5">
    <source>
        <dbReference type="RuleBase" id="RU003495"/>
    </source>
</evidence>
<dbReference type="STRING" id="286727.SAMN02982917_4862"/>
<keyword evidence="4" id="KW-1003">Cell membrane</keyword>
<dbReference type="InterPro" id="IPR036908">
    <property type="entry name" value="RlpA-like_sf"/>
</dbReference>
<dbReference type="Pfam" id="PF05036">
    <property type="entry name" value="SPOR"/>
    <property type="match status" value="1"/>
</dbReference>
<evidence type="ECO:0000256" key="4">
    <source>
        <dbReference type="HAMAP-Rule" id="MF_02071"/>
    </source>
</evidence>
<dbReference type="HAMAP" id="MF_02071">
    <property type="entry name" value="RlpA"/>
    <property type="match status" value="1"/>
</dbReference>
<keyword evidence="1 6" id="KW-0732">Signal</keyword>
<dbReference type="Gene3D" id="3.30.70.1070">
    <property type="entry name" value="Sporulation related repeat"/>
    <property type="match status" value="1"/>
</dbReference>
<dbReference type="SUPFAM" id="SSF110997">
    <property type="entry name" value="Sporulation related repeat"/>
    <property type="match status" value="1"/>
</dbReference>
<dbReference type="EMBL" id="FXAK01000007">
    <property type="protein sequence ID" value="SMF78971.1"/>
    <property type="molecule type" value="Genomic_DNA"/>
</dbReference>
<dbReference type="GO" id="GO:0005886">
    <property type="term" value="C:plasma membrane"/>
    <property type="evidence" value="ECO:0007669"/>
    <property type="project" value="UniProtKB-SubCell"/>
</dbReference>
<dbReference type="Gene3D" id="2.40.40.10">
    <property type="entry name" value="RlpA-like domain"/>
    <property type="match status" value="1"/>
</dbReference>
<sequence length="319" mass="33509">MRRWRGVSRVVVLVGVAALAACAQKPAVTGSGLPTSGVYKVGKPYQINGVWYYPKEDYGYDETGIASWYGPGFHEKATANGEIYDQNELTAAHKTLPMPSLVRVTNLDNGRSIVVRVNDRGPYANGRIIDMSRRGAQLLGFDGPGTAKVRVQILAEESRAIAAAARQGTPAPMLAELDGPPPKAAPRGRIEVTGPAGPVTTLAAARPAVVGAPIPPPATVAGSMSEGRFVPAPVVAQLPVKAHEAIYVQVGAFGSEENVAKARARLSAIGQQASVSRTRSAGMTLHRVRVGPLDSVDRADSLLNQIIQAGLTEAKIVVD</sequence>
<evidence type="ECO:0000256" key="1">
    <source>
        <dbReference type="ARBA" id="ARBA00022729"/>
    </source>
</evidence>